<sequence length="1354" mass="155730">MSRSIIHELSNLQVATFFLSILFLYSRVISSDSKECDPRTPRCLPPSSNLLKRAKTLEINTWYPIPRHRILFDTRKNSRGGRFASNFNKPSPTRADGYPHANDFPRSPKKGKIAEEFGIRFGSLTDDQSRMEEERLAKLNETAGGEEALFVLSSARPKLKAVPGLEGGYHVNNRSAKVNTTRKNDDAEQLHENFEIQLSDTVSSNTSNVSNSSIKFLNEQIAKNVYTNASFPFVAAHNSRTIKTAFNSETNLDFSIANLTKNHESEFQNDNVVTLFPSTENITVDDLNSYKGTESNENYSSKLIASKYGTIASIDNFRAIEIDGIETPMIVATLYLKIKDKNRTRQNGDKQPELTVFKAEDSLKDRAFQNRRKKSGNNLKPPTMQDNKENLKHFKSNYSNSSTEKNVSTDVLKIFNVRNVPKLNSGKSRVEIRNRNKRAARARVPLEMQKFYQRNDGADLSSEGSTMFPISDNAPVVVESYQTGTLMRGRVPLLSNELPRKNNSVSDEGRKKSELQIYKEDSFDKDLGASKMETRIGDQLRNDVKEGGSKRGRYIYIRLRNLHSSLRESGNMKIQRISEETSLESSGGSDLRKRVLRMYKPKSFATVSLRSNKETIKRVVNDELKMRRSIIGKAGIKANNEVDNENFTPLRYLEKENGLFENNKRYPLQKLSGNDGVLDYDSNYQLSKSTNFNRFNFKDMINRSVNKPRIANNATGNISEIIKVNRSTKENTLLPLIRNANIIGMNRQKRQIREENNERFKGNDIHAFHRQNGVHLGHILGLLIDKPISTIKIGAKKSEQSRPVQSSLLRSNVYVFEGSQSRHLNLFDSNTNSYKRGNRLPTNKVRGLFRFAGRRVDRFNRWRVTGRAANPKRNLTFSSYSQNSARQSSEISRPSTRLKEWIRSAIYKEKVSLRTPKTVRNAPEIQEEDPKVLFLLILPSDETSVNESAALNDGTAFSNTEIKNSQIETEDYDELFIKQTSNKTHVAANMTVSEDSVFKPQPRNVKGRNKPNIGEKYARFVNDENSDRDKENESRSSIEDWLNSQWIYINSVNTTDNFFTTTEIPNFLTTEVVTSVPEHTTSIVSNRAAQTRAPIRTANRTTTTILSTRAPNTRNMTIDPNDTDTTKKPEKAMESSCHYLEARKPWVPPVDAWKKAKKPWNPPNNIWKVTEKPWIPPVDPWEKTKQPWNPPIDPWLKTKQPWNPPVDSWEKTRRPWNPLKDLWQEDKRPWNKPVNVWQKTQKPWIPPSSAWHATKRPWTPPYDPWYLVERPENPPDPHSKMLPKPWNQPDNSRKVTRPWNPPDPWQINSRPSNPPNNHRKLIKNNRGFSSDSWKMNIPWWDCSEWLLPYEAWRM</sequence>
<name>A0A8X6KAI3_TRICU</name>
<dbReference type="OrthoDB" id="6431285at2759"/>
<comment type="caution">
    <text evidence="2">The sequence shown here is derived from an EMBL/GenBank/DDBJ whole genome shotgun (WGS) entry which is preliminary data.</text>
</comment>
<feature type="region of interest" description="Disordered" evidence="1">
    <location>
        <begin position="1276"/>
        <end position="1324"/>
    </location>
</feature>
<dbReference type="EMBL" id="BMAO01020477">
    <property type="protein sequence ID" value="GFQ67639.1"/>
    <property type="molecule type" value="Genomic_DNA"/>
</dbReference>
<evidence type="ECO:0000313" key="3">
    <source>
        <dbReference type="Proteomes" id="UP000887116"/>
    </source>
</evidence>
<feature type="region of interest" description="Disordered" evidence="1">
    <location>
        <begin position="874"/>
        <end position="893"/>
    </location>
</feature>
<feature type="region of interest" description="Disordered" evidence="1">
    <location>
        <begin position="81"/>
        <end position="109"/>
    </location>
</feature>
<evidence type="ECO:0000313" key="2">
    <source>
        <dbReference type="EMBL" id="GFQ67639.1"/>
    </source>
</evidence>
<proteinExistence type="predicted"/>
<accession>A0A8X6KAI3</accession>
<organism evidence="2 3">
    <name type="scientific">Trichonephila clavata</name>
    <name type="common">Joro spider</name>
    <name type="synonym">Nephila clavata</name>
    <dbReference type="NCBI Taxonomy" id="2740835"/>
    <lineage>
        <taxon>Eukaryota</taxon>
        <taxon>Metazoa</taxon>
        <taxon>Ecdysozoa</taxon>
        <taxon>Arthropoda</taxon>
        <taxon>Chelicerata</taxon>
        <taxon>Arachnida</taxon>
        <taxon>Araneae</taxon>
        <taxon>Araneomorphae</taxon>
        <taxon>Entelegynae</taxon>
        <taxon>Araneoidea</taxon>
        <taxon>Nephilidae</taxon>
        <taxon>Trichonephila</taxon>
    </lineage>
</organism>
<evidence type="ECO:0000256" key="1">
    <source>
        <dbReference type="SAM" id="MobiDB-lite"/>
    </source>
</evidence>
<protein>
    <submittedName>
        <fullName evidence="2">Uncharacterized protein</fullName>
    </submittedName>
</protein>
<feature type="region of interest" description="Disordered" evidence="1">
    <location>
        <begin position="365"/>
        <end position="390"/>
    </location>
</feature>
<feature type="compositionally biased region" description="Low complexity" evidence="1">
    <location>
        <begin position="878"/>
        <end position="889"/>
    </location>
</feature>
<reference evidence="2" key="1">
    <citation type="submission" date="2020-07" db="EMBL/GenBank/DDBJ databases">
        <title>Multicomponent nature underlies the extraordinary mechanical properties of spider dragline silk.</title>
        <authorList>
            <person name="Kono N."/>
            <person name="Nakamura H."/>
            <person name="Mori M."/>
            <person name="Yoshida Y."/>
            <person name="Ohtoshi R."/>
            <person name="Malay A.D."/>
            <person name="Moran D.A.P."/>
            <person name="Tomita M."/>
            <person name="Numata K."/>
            <person name="Arakawa K."/>
        </authorList>
    </citation>
    <scope>NUCLEOTIDE SEQUENCE</scope>
</reference>
<keyword evidence="3" id="KW-1185">Reference proteome</keyword>
<dbReference type="Proteomes" id="UP000887116">
    <property type="component" value="Unassembled WGS sequence"/>
</dbReference>
<gene>
    <name evidence="2" type="primary">AVEN_264777_1</name>
    <name evidence="2" type="ORF">TNCT_95851</name>
</gene>